<dbReference type="AlphaFoldDB" id="A0A9W8IBX2"/>
<dbReference type="OrthoDB" id="298344at2759"/>
<comment type="caution">
    <text evidence="12">The sequence shown here is derived from an EMBL/GenBank/DDBJ whole genome shotgun (WGS) entry which is preliminary data.</text>
</comment>
<evidence type="ECO:0000313" key="12">
    <source>
        <dbReference type="EMBL" id="KAJ2848457.1"/>
    </source>
</evidence>
<dbReference type="PANTHER" id="PTHR31169:SF8">
    <property type="entry name" value="ZINC-FINGER DOMAIN OF MONOAMINE-OXIDASE A REPRESSOR R1 PROTEIN"/>
    <property type="match status" value="1"/>
</dbReference>
<dbReference type="GO" id="GO:0006355">
    <property type="term" value="P:regulation of DNA-templated transcription"/>
    <property type="evidence" value="ECO:0007669"/>
    <property type="project" value="InterPro"/>
</dbReference>
<dbReference type="InterPro" id="IPR040221">
    <property type="entry name" value="CDCA7/CDA7L"/>
</dbReference>
<evidence type="ECO:0000256" key="10">
    <source>
        <dbReference type="SAM" id="MobiDB-lite"/>
    </source>
</evidence>
<evidence type="ECO:0000256" key="9">
    <source>
        <dbReference type="ARBA" id="ARBA00023242"/>
    </source>
</evidence>
<comment type="subcellular location">
    <subcellularLocation>
        <location evidence="2">Cytoplasm</location>
    </subcellularLocation>
    <subcellularLocation>
        <location evidence="1">Nucleus</location>
    </subcellularLocation>
</comment>
<keyword evidence="8" id="KW-0804">Transcription</keyword>
<evidence type="ECO:0000256" key="2">
    <source>
        <dbReference type="ARBA" id="ARBA00004496"/>
    </source>
</evidence>
<dbReference type="Pfam" id="PF10497">
    <property type="entry name" value="zf-4CXXC_R1"/>
    <property type="match status" value="1"/>
</dbReference>
<keyword evidence="3" id="KW-0963">Cytoplasm</keyword>
<feature type="compositionally biased region" description="Polar residues" evidence="10">
    <location>
        <begin position="236"/>
        <end position="249"/>
    </location>
</feature>
<gene>
    <name evidence="12" type="ORF">IWW36_003287</name>
</gene>
<evidence type="ECO:0000313" key="13">
    <source>
        <dbReference type="Proteomes" id="UP001139887"/>
    </source>
</evidence>
<evidence type="ECO:0000256" key="1">
    <source>
        <dbReference type="ARBA" id="ARBA00004123"/>
    </source>
</evidence>
<reference evidence="12" key="1">
    <citation type="submission" date="2022-07" db="EMBL/GenBank/DDBJ databases">
        <title>Phylogenomic reconstructions and comparative analyses of Kickxellomycotina fungi.</title>
        <authorList>
            <person name="Reynolds N.K."/>
            <person name="Stajich J.E."/>
            <person name="Barry K."/>
            <person name="Grigoriev I.V."/>
            <person name="Crous P."/>
            <person name="Smith M.E."/>
        </authorList>
    </citation>
    <scope>NUCLEOTIDE SEQUENCE</scope>
    <source>
        <strain evidence="12">NRRL 1566</strain>
    </source>
</reference>
<name>A0A9W8IBX2_9FUNG</name>
<dbReference type="EMBL" id="JANBUW010000167">
    <property type="protein sequence ID" value="KAJ2848457.1"/>
    <property type="molecule type" value="Genomic_DNA"/>
</dbReference>
<protein>
    <recommendedName>
        <fullName evidence="11">Zinc-finger domain-containing protein</fullName>
    </recommendedName>
</protein>
<evidence type="ECO:0000256" key="3">
    <source>
        <dbReference type="ARBA" id="ARBA00022490"/>
    </source>
</evidence>
<dbReference type="GO" id="GO:0005634">
    <property type="term" value="C:nucleus"/>
    <property type="evidence" value="ECO:0007669"/>
    <property type="project" value="UniProtKB-SubCell"/>
</dbReference>
<evidence type="ECO:0000256" key="4">
    <source>
        <dbReference type="ARBA" id="ARBA00022499"/>
    </source>
</evidence>
<keyword evidence="13" id="KW-1185">Reference proteome</keyword>
<evidence type="ECO:0000256" key="8">
    <source>
        <dbReference type="ARBA" id="ARBA00023163"/>
    </source>
</evidence>
<sequence length="291" mass="33831">MLSYEEEREQQIRANAEFLASLGIEKLCPAKSSPKRRKSKDEDEYLPTRSYDIRKRTKKVSYCDNDYNLVPHYKKSTPKKSRPSLRRSNPGIRIVGGRVYDSAKGRTCHQCRQKTMDDKMVCSNDHCNLMMDYTCLLNRYNEHWKQLDHSSWTCPKCRNICNCSFCMKKRGKAPTGQLSTFIKLNGIEMAKSTIGAEDISRTVFERSKSIRNKLGLVDQLYFENHEFSDESDNDTLTETQPSQPLRSSKRLANSDTFQKVAQSMRFLDDDLEWHGWSSCPRHINCIVLIEK</sequence>
<evidence type="ECO:0000259" key="11">
    <source>
        <dbReference type="Pfam" id="PF10497"/>
    </source>
</evidence>
<evidence type="ECO:0000256" key="7">
    <source>
        <dbReference type="ARBA" id="ARBA00023015"/>
    </source>
</evidence>
<proteinExistence type="predicted"/>
<dbReference type="GO" id="GO:0005737">
    <property type="term" value="C:cytoplasm"/>
    <property type="evidence" value="ECO:0007669"/>
    <property type="project" value="UniProtKB-SubCell"/>
</dbReference>
<dbReference type="PANTHER" id="PTHR31169">
    <property type="entry name" value="OS05G0300700 PROTEIN"/>
    <property type="match status" value="1"/>
</dbReference>
<evidence type="ECO:0000256" key="5">
    <source>
        <dbReference type="ARBA" id="ARBA00022553"/>
    </source>
</evidence>
<keyword evidence="7" id="KW-0805">Transcription regulation</keyword>
<keyword evidence="4" id="KW-1017">Isopeptide bond</keyword>
<accession>A0A9W8IBX2</accession>
<evidence type="ECO:0000256" key="6">
    <source>
        <dbReference type="ARBA" id="ARBA00022843"/>
    </source>
</evidence>
<keyword evidence="6" id="KW-0832">Ubl conjugation</keyword>
<feature type="domain" description="Zinc-finger" evidence="11">
    <location>
        <begin position="100"/>
        <end position="190"/>
    </location>
</feature>
<dbReference type="InterPro" id="IPR018866">
    <property type="entry name" value="Znf-4CXXC_R1"/>
</dbReference>
<keyword evidence="9" id="KW-0539">Nucleus</keyword>
<organism evidence="12 13">
    <name type="scientific">Coemansia brasiliensis</name>
    <dbReference type="NCBI Taxonomy" id="2650707"/>
    <lineage>
        <taxon>Eukaryota</taxon>
        <taxon>Fungi</taxon>
        <taxon>Fungi incertae sedis</taxon>
        <taxon>Zoopagomycota</taxon>
        <taxon>Kickxellomycotina</taxon>
        <taxon>Kickxellomycetes</taxon>
        <taxon>Kickxellales</taxon>
        <taxon>Kickxellaceae</taxon>
        <taxon>Coemansia</taxon>
    </lineage>
</organism>
<dbReference type="Proteomes" id="UP001139887">
    <property type="component" value="Unassembled WGS sequence"/>
</dbReference>
<keyword evidence="5" id="KW-0597">Phosphoprotein</keyword>
<feature type="region of interest" description="Disordered" evidence="10">
    <location>
        <begin position="229"/>
        <end position="249"/>
    </location>
</feature>